<dbReference type="AlphaFoldDB" id="A0A8K0KR01"/>
<comment type="caution">
    <text evidence="1">The sequence shown here is derived from an EMBL/GenBank/DDBJ whole genome shotgun (WGS) entry which is preliminary data.</text>
</comment>
<reference evidence="1" key="1">
    <citation type="submission" date="2013-04" db="EMBL/GenBank/DDBJ databases">
        <authorList>
            <person name="Qu J."/>
            <person name="Murali S.C."/>
            <person name="Bandaranaike D."/>
            <person name="Bellair M."/>
            <person name="Blankenburg K."/>
            <person name="Chao H."/>
            <person name="Dinh H."/>
            <person name="Doddapaneni H."/>
            <person name="Downs B."/>
            <person name="Dugan-Rocha S."/>
            <person name="Elkadiri S."/>
            <person name="Gnanaolivu R.D."/>
            <person name="Hernandez B."/>
            <person name="Javaid M."/>
            <person name="Jayaseelan J.C."/>
            <person name="Lee S."/>
            <person name="Li M."/>
            <person name="Ming W."/>
            <person name="Munidasa M."/>
            <person name="Muniz J."/>
            <person name="Nguyen L."/>
            <person name="Ongeri F."/>
            <person name="Osuji N."/>
            <person name="Pu L.-L."/>
            <person name="Puazo M."/>
            <person name="Qu C."/>
            <person name="Quiroz J."/>
            <person name="Raj R."/>
            <person name="Weissenberger G."/>
            <person name="Xin Y."/>
            <person name="Zou X."/>
            <person name="Han Y."/>
            <person name="Richards S."/>
            <person name="Worley K."/>
            <person name="Muzny D."/>
            <person name="Gibbs R."/>
        </authorList>
    </citation>
    <scope>NUCLEOTIDE SEQUENCE</scope>
    <source>
        <strain evidence="1">Sampled in the wild</strain>
    </source>
</reference>
<evidence type="ECO:0000313" key="1">
    <source>
        <dbReference type="EMBL" id="KAG8236713.1"/>
    </source>
</evidence>
<dbReference type="Proteomes" id="UP000792457">
    <property type="component" value="Unassembled WGS sequence"/>
</dbReference>
<dbReference type="EMBL" id="KZ309067">
    <property type="protein sequence ID" value="KAG8236713.1"/>
    <property type="molecule type" value="Genomic_DNA"/>
</dbReference>
<name>A0A8K0KR01_LADFU</name>
<organism evidence="1 2">
    <name type="scientific">Ladona fulva</name>
    <name type="common">Scarce chaser dragonfly</name>
    <name type="synonym">Libellula fulva</name>
    <dbReference type="NCBI Taxonomy" id="123851"/>
    <lineage>
        <taxon>Eukaryota</taxon>
        <taxon>Metazoa</taxon>
        <taxon>Ecdysozoa</taxon>
        <taxon>Arthropoda</taxon>
        <taxon>Hexapoda</taxon>
        <taxon>Insecta</taxon>
        <taxon>Pterygota</taxon>
        <taxon>Palaeoptera</taxon>
        <taxon>Odonata</taxon>
        <taxon>Epiprocta</taxon>
        <taxon>Anisoptera</taxon>
        <taxon>Libelluloidea</taxon>
        <taxon>Libellulidae</taxon>
        <taxon>Ladona</taxon>
    </lineage>
</organism>
<protein>
    <submittedName>
        <fullName evidence="1">Uncharacterized protein</fullName>
    </submittedName>
</protein>
<keyword evidence="2" id="KW-1185">Reference proteome</keyword>
<gene>
    <name evidence="1" type="ORF">J437_LFUL016596</name>
</gene>
<accession>A0A8K0KR01</accession>
<sequence length="76" mass="9225">MFFKENSINYYVTQNPDVKKSELNVSSELSKRECDEFYRNYYTVVTPTISIKMPPTDINEKYVYIQIRFEKNYTEM</sequence>
<evidence type="ECO:0000313" key="2">
    <source>
        <dbReference type="Proteomes" id="UP000792457"/>
    </source>
</evidence>
<proteinExistence type="predicted"/>
<reference evidence="1" key="2">
    <citation type="submission" date="2017-10" db="EMBL/GenBank/DDBJ databases">
        <title>Ladona fulva Genome sequencing and assembly.</title>
        <authorList>
            <person name="Murali S."/>
            <person name="Richards S."/>
            <person name="Bandaranaike D."/>
            <person name="Bellair M."/>
            <person name="Blankenburg K."/>
            <person name="Chao H."/>
            <person name="Dinh H."/>
            <person name="Doddapaneni H."/>
            <person name="Dugan-Rocha S."/>
            <person name="Elkadiri S."/>
            <person name="Gnanaolivu R."/>
            <person name="Hernandez B."/>
            <person name="Skinner E."/>
            <person name="Javaid M."/>
            <person name="Lee S."/>
            <person name="Li M."/>
            <person name="Ming W."/>
            <person name="Munidasa M."/>
            <person name="Muniz J."/>
            <person name="Nguyen L."/>
            <person name="Hughes D."/>
            <person name="Osuji N."/>
            <person name="Pu L.-L."/>
            <person name="Puazo M."/>
            <person name="Qu C."/>
            <person name="Quiroz J."/>
            <person name="Raj R."/>
            <person name="Weissenberger G."/>
            <person name="Xin Y."/>
            <person name="Zou X."/>
            <person name="Han Y."/>
            <person name="Worley K."/>
            <person name="Muzny D."/>
            <person name="Gibbs R."/>
        </authorList>
    </citation>
    <scope>NUCLEOTIDE SEQUENCE</scope>
    <source>
        <strain evidence="1">Sampled in the wild</strain>
    </source>
</reference>